<evidence type="ECO:0000259" key="7">
    <source>
        <dbReference type="PROSITE" id="PS51935"/>
    </source>
</evidence>
<dbReference type="InterPro" id="IPR038765">
    <property type="entry name" value="Papain-like_cys_pep_sf"/>
</dbReference>
<protein>
    <recommendedName>
        <fullName evidence="7">NlpC/P60 domain-containing protein</fullName>
    </recommendedName>
</protein>
<evidence type="ECO:0000256" key="1">
    <source>
        <dbReference type="ARBA" id="ARBA00007074"/>
    </source>
</evidence>
<dbReference type="PROSITE" id="PS51935">
    <property type="entry name" value="NLPC_P60"/>
    <property type="match status" value="1"/>
</dbReference>
<feature type="signal peptide" evidence="6">
    <location>
        <begin position="1"/>
        <end position="43"/>
    </location>
</feature>
<dbReference type="GO" id="GO:0008234">
    <property type="term" value="F:cysteine-type peptidase activity"/>
    <property type="evidence" value="ECO:0007669"/>
    <property type="project" value="UniProtKB-KW"/>
</dbReference>
<evidence type="ECO:0000313" key="11">
    <source>
        <dbReference type="Proteomes" id="UP000194977"/>
    </source>
</evidence>
<dbReference type="RefSeq" id="WP_086272089.1">
    <property type="nucleotide sequence ID" value="NZ_CAMLEZ010000010.1"/>
</dbReference>
<keyword evidence="10" id="KW-1185">Reference proteome</keyword>
<keyword evidence="3 6" id="KW-0732">Signal</keyword>
<gene>
    <name evidence="9" type="ORF">B6C91_05930</name>
    <name evidence="8" type="ORF">B6D08_05340</name>
</gene>
<feature type="chain" id="PRO_5012918792" description="NlpC/P60 domain-containing protein" evidence="6">
    <location>
        <begin position="44"/>
        <end position="184"/>
    </location>
</feature>
<comment type="similarity">
    <text evidence="1">Belongs to the peptidase C40 family.</text>
</comment>
<evidence type="ECO:0000313" key="10">
    <source>
        <dbReference type="Proteomes" id="UP000194800"/>
    </source>
</evidence>
<keyword evidence="5" id="KW-0788">Thiol protease</keyword>
<evidence type="ECO:0000256" key="6">
    <source>
        <dbReference type="SAM" id="SignalP"/>
    </source>
</evidence>
<proteinExistence type="inferred from homology"/>
<dbReference type="Proteomes" id="UP000194977">
    <property type="component" value="Unassembled WGS sequence"/>
</dbReference>
<organism evidence="8 11">
    <name type="scientific">Gilliamella apicola</name>
    <dbReference type="NCBI Taxonomy" id="1196095"/>
    <lineage>
        <taxon>Bacteria</taxon>
        <taxon>Pseudomonadati</taxon>
        <taxon>Pseudomonadota</taxon>
        <taxon>Gammaproteobacteria</taxon>
        <taxon>Orbales</taxon>
        <taxon>Orbaceae</taxon>
        <taxon>Gilliamella</taxon>
    </lineage>
</organism>
<dbReference type="EMBL" id="NART01000019">
    <property type="protein sequence ID" value="OTQ10383.1"/>
    <property type="molecule type" value="Genomic_DNA"/>
</dbReference>
<dbReference type="Gene3D" id="3.90.1720.10">
    <property type="entry name" value="endopeptidase domain like (from Nostoc punctiforme)"/>
    <property type="match status" value="1"/>
</dbReference>
<dbReference type="Proteomes" id="UP000194800">
    <property type="component" value="Unassembled WGS sequence"/>
</dbReference>
<evidence type="ECO:0000313" key="9">
    <source>
        <dbReference type="EMBL" id="OTQ10383.1"/>
    </source>
</evidence>
<dbReference type="GO" id="GO:0006508">
    <property type="term" value="P:proteolysis"/>
    <property type="evidence" value="ECO:0007669"/>
    <property type="project" value="UniProtKB-KW"/>
</dbReference>
<reference evidence="10 11" key="1">
    <citation type="submission" date="2017-03" db="EMBL/GenBank/DDBJ databases">
        <title>Comparative genomics of honeybee gut symbionts reveal geographically distinct and subgroup specific antibiotic resistance.</title>
        <authorList>
            <person name="Ludvigsen J."/>
            <person name="Porcellato D."/>
            <person name="Labee-Lund T.M."/>
            <person name="Amdam G.V."/>
            <person name="Rudi K."/>
        </authorList>
    </citation>
    <scope>NUCLEOTIDE SEQUENCE [LARGE SCALE GENOMIC DNA]</scope>
    <source>
        <strain evidence="8 11">A-7-12</strain>
        <strain evidence="9 10">A-9-12</strain>
    </source>
</reference>
<dbReference type="InterPro" id="IPR052062">
    <property type="entry name" value="Murein_DD/LD_carboxypeptidase"/>
</dbReference>
<evidence type="ECO:0000256" key="2">
    <source>
        <dbReference type="ARBA" id="ARBA00022670"/>
    </source>
</evidence>
<evidence type="ECO:0000256" key="5">
    <source>
        <dbReference type="ARBA" id="ARBA00022807"/>
    </source>
</evidence>
<dbReference type="PANTHER" id="PTHR47360:SF1">
    <property type="entry name" value="ENDOPEPTIDASE NLPC-RELATED"/>
    <property type="match status" value="1"/>
</dbReference>
<name>A0A242NIL3_9GAMM</name>
<keyword evidence="4" id="KW-0378">Hydrolase</keyword>
<dbReference type="AlphaFoldDB" id="A0A242NIL3"/>
<keyword evidence="2" id="KW-0645">Protease</keyword>
<evidence type="ECO:0000313" key="8">
    <source>
        <dbReference type="EMBL" id="OTQ00113.1"/>
    </source>
</evidence>
<evidence type="ECO:0000256" key="4">
    <source>
        <dbReference type="ARBA" id="ARBA00022801"/>
    </source>
</evidence>
<feature type="domain" description="NlpC/P60" evidence="7">
    <location>
        <begin position="61"/>
        <end position="182"/>
    </location>
</feature>
<dbReference type="OrthoDB" id="9807055at2"/>
<dbReference type="Pfam" id="PF00877">
    <property type="entry name" value="NLPC_P60"/>
    <property type="match status" value="1"/>
</dbReference>
<dbReference type="SUPFAM" id="SSF54001">
    <property type="entry name" value="Cysteine proteinases"/>
    <property type="match status" value="1"/>
</dbReference>
<comment type="caution">
    <text evidence="8">The sequence shown here is derived from an EMBL/GenBank/DDBJ whole genome shotgun (WGS) entry which is preliminary data.</text>
</comment>
<accession>A0A242NIL3</accession>
<dbReference type="PANTHER" id="PTHR47360">
    <property type="entry name" value="MUREIN DD-ENDOPEPTIDASE MEPS/MUREIN LD-CARBOXYPEPTIDASE"/>
    <property type="match status" value="1"/>
</dbReference>
<sequence>MTKKENRQLKMLPSNFFSIKKRFFVTLLFSIFMLFGCSSTTTATVNTSYGVKSAKVTKQDALMLAKIDSHYKKWYKTPYRYGGMTLAGSDCSGLVVNFFKNKLSKTLPRSTAEQAQLGYKVTTPKAGDLVFFKTGRSRSGLHVGIYYANGKFLHASTSKGVIYSNMNEDYWKKHYWMTRRVTGG</sequence>
<dbReference type="EMBL" id="NARP01000011">
    <property type="protein sequence ID" value="OTQ00113.1"/>
    <property type="molecule type" value="Genomic_DNA"/>
</dbReference>
<dbReference type="InterPro" id="IPR000064">
    <property type="entry name" value="NLP_P60_dom"/>
</dbReference>
<evidence type="ECO:0000256" key="3">
    <source>
        <dbReference type="ARBA" id="ARBA00022729"/>
    </source>
</evidence>